<proteinExistence type="predicted"/>
<dbReference type="EMBL" id="JBHSQJ010000086">
    <property type="protein sequence ID" value="MFC5909754.1"/>
    <property type="molecule type" value="Genomic_DNA"/>
</dbReference>
<dbReference type="Proteomes" id="UP001596174">
    <property type="component" value="Unassembled WGS sequence"/>
</dbReference>
<evidence type="ECO:0000313" key="3">
    <source>
        <dbReference type="Proteomes" id="UP001596174"/>
    </source>
</evidence>
<keyword evidence="3" id="KW-1185">Reference proteome</keyword>
<comment type="caution">
    <text evidence="2">The sequence shown here is derived from an EMBL/GenBank/DDBJ whole genome shotgun (WGS) entry which is preliminary data.</text>
</comment>
<evidence type="ECO:0000256" key="1">
    <source>
        <dbReference type="SAM" id="MobiDB-lite"/>
    </source>
</evidence>
<name>A0ABW1G7W2_9ACTN</name>
<reference evidence="3" key="1">
    <citation type="journal article" date="2019" name="Int. J. Syst. Evol. Microbiol.">
        <title>The Global Catalogue of Microorganisms (GCM) 10K type strain sequencing project: providing services to taxonomists for standard genome sequencing and annotation.</title>
        <authorList>
            <consortium name="The Broad Institute Genomics Platform"/>
            <consortium name="The Broad Institute Genome Sequencing Center for Infectious Disease"/>
            <person name="Wu L."/>
            <person name="Ma J."/>
        </authorList>
    </citation>
    <scope>NUCLEOTIDE SEQUENCE [LARGE SCALE GENOMIC DNA]</scope>
    <source>
        <strain evidence="3">JCM 4816</strain>
    </source>
</reference>
<evidence type="ECO:0008006" key="4">
    <source>
        <dbReference type="Google" id="ProtNLM"/>
    </source>
</evidence>
<evidence type="ECO:0000313" key="2">
    <source>
        <dbReference type="EMBL" id="MFC5909754.1"/>
    </source>
</evidence>
<dbReference type="RefSeq" id="WP_380585833.1">
    <property type="nucleotide sequence ID" value="NZ_JBHSQJ010000086.1"/>
</dbReference>
<accession>A0ABW1G7W2</accession>
<gene>
    <name evidence="2" type="ORF">ACFP3V_21385</name>
</gene>
<feature type="region of interest" description="Disordered" evidence="1">
    <location>
        <begin position="62"/>
        <end position="88"/>
    </location>
</feature>
<organism evidence="2 3">
    <name type="scientific">Streptacidiphilus monticola</name>
    <dbReference type="NCBI Taxonomy" id="2161674"/>
    <lineage>
        <taxon>Bacteria</taxon>
        <taxon>Bacillati</taxon>
        <taxon>Actinomycetota</taxon>
        <taxon>Actinomycetes</taxon>
        <taxon>Kitasatosporales</taxon>
        <taxon>Streptomycetaceae</taxon>
        <taxon>Streptacidiphilus</taxon>
    </lineage>
</organism>
<sequence length="159" mass="16763">MFWGPQQARAAGGFAEELAAFVRGRGDHGPAVLWPEYDPPSDAGGAPGPRLAARLTELVGRPVVDLPGGPQREGRPLEPGPGGLLLVQTGGTSCVHLSADPAAEEPRQARIRVRPGEVLFLPRDARAVLHHGAGARHILLRIDAGPRQEDKAHAPSRDA</sequence>
<protein>
    <recommendedName>
        <fullName evidence="4">Cupin domain-containing protein</fullName>
    </recommendedName>
</protein>